<evidence type="ECO:0000256" key="2">
    <source>
        <dbReference type="PROSITE-ProRule" id="PRU00504"/>
    </source>
</evidence>
<comment type="caution">
    <text evidence="3">The sequence shown here is derived from an EMBL/GenBank/DDBJ whole genome shotgun (WGS) entry which is preliminary data.</text>
</comment>
<dbReference type="PANTHER" id="PTHR24104:SF20">
    <property type="entry name" value="RING-TYPE DOMAIN-CONTAINING PROTEIN"/>
    <property type="match status" value="1"/>
</dbReference>
<dbReference type="Gene3D" id="2.120.10.30">
    <property type="entry name" value="TolB, C-terminal domain"/>
    <property type="match status" value="2"/>
</dbReference>
<evidence type="ECO:0000313" key="4">
    <source>
        <dbReference type="Proteomes" id="UP000502823"/>
    </source>
</evidence>
<dbReference type="CDD" id="cd05819">
    <property type="entry name" value="NHL"/>
    <property type="match status" value="1"/>
</dbReference>
<organism evidence="3 4">
    <name type="scientific">Coptotermes formosanus</name>
    <name type="common">Formosan subterranean termite</name>
    <dbReference type="NCBI Taxonomy" id="36987"/>
    <lineage>
        <taxon>Eukaryota</taxon>
        <taxon>Metazoa</taxon>
        <taxon>Ecdysozoa</taxon>
        <taxon>Arthropoda</taxon>
        <taxon>Hexapoda</taxon>
        <taxon>Insecta</taxon>
        <taxon>Pterygota</taxon>
        <taxon>Neoptera</taxon>
        <taxon>Polyneoptera</taxon>
        <taxon>Dictyoptera</taxon>
        <taxon>Blattodea</taxon>
        <taxon>Blattoidea</taxon>
        <taxon>Termitoidae</taxon>
        <taxon>Rhinotermitidae</taxon>
        <taxon>Coptotermes</taxon>
    </lineage>
</organism>
<gene>
    <name evidence="3" type="ORF">Cfor_00305</name>
</gene>
<sequence length="368" mass="40596">MAGSSKRHTCTDLIQELVYPYLPRTASNLLRKYKGRPDVGLLCQVALFLQLHRTTSALLEQVSNWGEPRLTFDTENFRIDTVEGSKTGSEVEDTDGVFSEDTVRSMAQVSSPDSLSNYYKVCSFMPHVSLGCAVLQCPAGVGVALWDDGVNIYIAGTDGQQVLVIDHNRMKFIYQLSTPDMLCPHGITSSKPLREVYVTDKWKHGVHVFNAEGTYLRQLGKKGHAEGHFQSPGGIISGPGPNVNDDQTFLYVCDTGNDRVQASTAPVIDPHDGSVIHVLGIWEPQPGYSYKRTDFNQPTGITVSKDGVVVSDFGNKRIKTYTLTGEKLSEFGSMGEERGQFRSPECVALDHLSFILVGDSRNPRVQIF</sequence>
<name>A0A6L2PY42_COPFO</name>
<dbReference type="OrthoDB" id="654191at2759"/>
<dbReference type="InterPro" id="IPR001258">
    <property type="entry name" value="NHL_repeat"/>
</dbReference>
<dbReference type="InParanoid" id="A0A6L2PY42"/>
<dbReference type="Proteomes" id="UP000502823">
    <property type="component" value="Unassembled WGS sequence"/>
</dbReference>
<evidence type="ECO:0000256" key="1">
    <source>
        <dbReference type="ARBA" id="ARBA00022737"/>
    </source>
</evidence>
<feature type="repeat" description="NHL" evidence="2">
    <location>
        <begin position="328"/>
        <end position="368"/>
    </location>
</feature>
<dbReference type="AlphaFoldDB" id="A0A6L2PY42"/>
<dbReference type="EMBL" id="BLKM01012322">
    <property type="protein sequence ID" value="GFG36162.1"/>
    <property type="molecule type" value="Genomic_DNA"/>
</dbReference>
<reference evidence="4" key="1">
    <citation type="submission" date="2020-01" db="EMBL/GenBank/DDBJ databases">
        <title>Draft genome sequence of the Termite Coptotermes fromosanus.</title>
        <authorList>
            <person name="Itakura S."/>
            <person name="Yosikawa Y."/>
            <person name="Umezawa K."/>
        </authorList>
    </citation>
    <scope>NUCLEOTIDE SEQUENCE [LARGE SCALE GENOMIC DNA]</scope>
</reference>
<dbReference type="GO" id="GO:0043161">
    <property type="term" value="P:proteasome-mediated ubiquitin-dependent protein catabolic process"/>
    <property type="evidence" value="ECO:0007669"/>
    <property type="project" value="TreeGrafter"/>
</dbReference>
<dbReference type="InterPro" id="IPR050952">
    <property type="entry name" value="TRIM-NHL_E3_ligases"/>
</dbReference>
<proteinExistence type="predicted"/>
<dbReference type="InterPro" id="IPR011042">
    <property type="entry name" value="6-blade_b-propeller_TolB-like"/>
</dbReference>
<dbReference type="GO" id="GO:0000209">
    <property type="term" value="P:protein polyubiquitination"/>
    <property type="evidence" value="ECO:0007669"/>
    <property type="project" value="TreeGrafter"/>
</dbReference>
<protein>
    <recommendedName>
        <fullName evidence="5">SMP-30/Gluconolactonase/LRE-like region domain-containing protein</fullName>
    </recommendedName>
</protein>
<dbReference type="Pfam" id="PF01436">
    <property type="entry name" value="NHL"/>
    <property type="match status" value="1"/>
</dbReference>
<dbReference type="SUPFAM" id="SSF63829">
    <property type="entry name" value="Calcium-dependent phosphotriesterase"/>
    <property type="match status" value="1"/>
</dbReference>
<evidence type="ECO:0000313" key="3">
    <source>
        <dbReference type="EMBL" id="GFG36162.1"/>
    </source>
</evidence>
<dbReference type="GO" id="GO:0061630">
    <property type="term" value="F:ubiquitin protein ligase activity"/>
    <property type="evidence" value="ECO:0007669"/>
    <property type="project" value="TreeGrafter"/>
</dbReference>
<keyword evidence="1" id="KW-0677">Repeat</keyword>
<dbReference type="PROSITE" id="PS51125">
    <property type="entry name" value="NHL"/>
    <property type="match status" value="1"/>
</dbReference>
<keyword evidence="4" id="KW-1185">Reference proteome</keyword>
<evidence type="ECO:0008006" key="5">
    <source>
        <dbReference type="Google" id="ProtNLM"/>
    </source>
</evidence>
<accession>A0A6L2PY42</accession>
<dbReference type="PANTHER" id="PTHR24104">
    <property type="entry name" value="E3 UBIQUITIN-PROTEIN LIGASE NHLRC1-RELATED"/>
    <property type="match status" value="1"/>
</dbReference>